<dbReference type="SUPFAM" id="SSF56784">
    <property type="entry name" value="HAD-like"/>
    <property type="match status" value="1"/>
</dbReference>
<evidence type="ECO:0000313" key="6">
    <source>
        <dbReference type="EMBL" id="NEV67484.1"/>
    </source>
</evidence>
<comment type="similarity">
    <text evidence="2">Belongs to the HAD-like hydrolase superfamily.</text>
</comment>
<dbReference type="GO" id="GO:0046872">
    <property type="term" value="F:metal ion binding"/>
    <property type="evidence" value="ECO:0007669"/>
    <property type="project" value="UniProtKB-KW"/>
</dbReference>
<keyword evidence="4" id="KW-0460">Magnesium</keyword>
<dbReference type="GO" id="GO:0016791">
    <property type="term" value="F:phosphatase activity"/>
    <property type="evidence" value="ECO:0007669"/>
    <property type="project" value="InterPro"/>
</dbReference>
<name>A0A0C1V5T0_9CYAN</name>
<dbReference type="AlphaFoldDB" id="A0A0C1V5T0"/>
<dbReference type="InterPro" id="IPR006357">
    <property type="entry name" value="HAD-SF_hydro_IIA"/>
</dbReference>
<sequence length="260" mass="28046">MLPDYLKSAKGLLLDLNGVFYVGSRVLPGAQAAIAALQKSGLPYRFVTNNTTQCTQSMSQSLATMGLAIAPTEIITTASAAVLQLRQMGNPKIYPLVAADAQQEFAEFTWSDMDADVIVVGDIGDDWNYRIMNRVFRLLMKGAQLIALHRGKYWQWEAGLQLDIGAFVAGLEYATDQKAIVSGKPDPFFYKIALANLGLPPAEVVMIGDDLEADVQGAQAMGMKAVVVQTGKYRPHLASKMGITPDGELTGIGAIADWFA</sequence>
<protein>
    <recommendedName>
        <fullName evidence="5">Haloacid dehalogenase-like hydrolase domain-containing protein 2</fullName>
    </recommendedName>
</protein>
<keyword evidence="3" id="KW-0479">Metal-binding</keyword>
<dbReference type="Gene3D" id="3.40.50.1000">
    <property type="entry name" value="HAD superfamily/HAD-like"/>
    <property type="match status" value="2"/>
</dbReference>
<proteinExistence type="inferred from homology"/>
<dbReference type="Pfam" id="PF13344">
    <property type="entry name" value="Hydrolase_6"/>
    <property type="match status" value="1"/>
</dbReference>
<reference evidence="6" key="3">
    <citation type="submission" date="2020-02" db="EMBL/GenBank/DDBJ databases">
        <authorList>
            <person name="Sarangi A.N."/>
            <person name="Ghosh S."/>
            <person name="Mukherjee M."/>
            <person name="Tripathy S."/>
        </authorList>
    </citation>
    <scope>NUCLEOTIDE SEQUENCE</scope>
    <source>
        <strain evidence="6">BDU141951</strain>
    </source>
</reference>
<dbReference type="InterPro" id="IPR006439">
    <property type="entry name" value="HAD-SF_hydro_IA"/>
</dbReference>
<dbReference type="NCBIfam" id="TIGR01549">
    <property type="entry name" value="HAD-SF-IA-v1"/>
    <property type="match status" value="1"/>
</dbReference>
<dbReference type="Pfam" id="PF13242">
    <property type="entry name" value="Hydrolase_like"/>
    <property type="match status" value="1"/>
</dbReference>
<organism evidence="6">
    <name type="scientific">Lyngbya confervoides BDU141951</name>
    <dbReference type="NCBI Taxonomy" id="1574623"/>
    <lineage>
        <taxon>Bacteria</taxon>
        <taxon>Bacillati</taxon>
        <taxon>Cyanobacteriota</taxon>
        <taxon>Cyanophyceae</taxon>
        <taxon>Oscillatoriophycideae</taxon>
        <taxon>Oscillatoriales</taxon>
        <taxon>Microcoleaceae</taxon>
        <taxon>Lyngbya</taxon>
    </lineage>
</organism>
<dbReference type="PANTHER" id="PTHR19288">
    <property type="entry name" value="4-NITROPHENYLPHOSPHATASE-RELATED"/>
    <property type="match status" value="1"/>
</dbReference>
<reference evidence="6" key="2">
    <citation type="journal article" date="2015" name="Genome Announc.">
        <title>Draft Genome Sequence of Filamentous Marine Cyanobacterium Lyngbya confervoides Strain BDU141951.</title>
        <authorList>
            <person name="Chandrababunaidu M.M."/>
            <person name="Sen D."/>
            <person name="Tripathy S."/>
        </authorList>
    </citation>
    <scope>NUCLEOTIDE SEQUENCE</scope>
    <source>
        <strain evidence="6">BDU141951</strain>
    </source>
</reference>
<evidence type="ECO:0000256" key="3">
    <source>
        <dbReference type="ARBA" id="ARBA00022723"/>
    </source>
</evidence>
<dbReference type="InterPro" id="IPR023214">
    <property type="entry name" value="HAD_sf"/>
</dbReference>
<evidence type="ECO:0000256" key="1">
    <source>
        <dbReference type="ARBA" id="ARBA00001946"/>
    </source>
</evidence>
<dbReference type="NCBIfam" id="TIGR01460">
    <property type="entry name" value="HAD-SF-IIA"/>
    <property type="match status" value="1"/>
</dbReference>
<dbReference type="InterPro" id="IPR036412">
    <property type="entry name" value="HAD-like_sf"/>
</dbReference>
<comment type="cofactor">
    <cofactor evidence="1">
        <name>Mg(2+)</name>
        <dbReference type="ChEBI" id="CHEBI:18420"/>
    </cofactor>
</comment>
<dbReference type="PANTHER" id="PTHR19288:SF46">
    <property type="entry name" value="HALOACID DEHALOGENASE-LIKE HYDROLASE DOMAIN-CONTAINING PROTEIN 2"/>
    <property type="match status" value="1"/>
</dbReference>
<dbReference type="NCBIfam" id="TIGR01458">
    <property type="entry name" value="HAD-SF-IIA-hyp3"/>
    <property type="match status" value="1"/>
</dbReference>
<evidence type="ECO:0000256" key="2">
    <source>
        <dbReference type="ARBA" id="ARBA00007958"/>
    </source>
</evidence>
<evidence type="ECO:0000256" key="5">
    <source>
        <dbReference type="ARBA" id="ARBA00039666"/>
    </source>
</evidence>
<evidence type="ECO:0000256" key="4">
    <source>
        <dbReference type="ARBA" id="ARBA00022842"/>
    </source>
</evidence>
<comment type="caution">
    <text evidence="6">The sequence shown here is derived from an EMBL/GenBank/DDBJ whole genome shotgun (WGS) entry which is preliminary data.</text>
</comment>
<gene>
    <name evidence="6" type="ORF">QQ91_010185</name>
</gene>
<dbReference type="GO" id="GO:0005737">
    <property type="term" value="C:cytoplasm"/>
    <property type="evidence" value="ECO:0007669"/>
    <property type="project" value="TreeGrafter"/>
</dbReference>
<reference evidence="6" key="1">
    <citation type="submission" date="2014-11" db="EMBL/GenBank/DDBJ databases">
        <authorList>
            <person name="Malar M.C."/>
            <person name="Sen D."/>
            <person name="Tripathy S."/>
        </authorList>
    </citation>
    <scope>NUCLEOTIDE SEQUENCE</scope>
    <source>
        <strain evidence="6">BDU141951</strain>
    </source>
</reference>
<keyword evidence="6" id="KW-0378">Hydrolase</keyword>
<dbReference type="EMBL" id="JTHE02000003">
    <property type="protein sequence ID" value="NEV67484.1"/>
    <property type="molecule type" value="Genomic_DNA"/>
</dbReference>
<dbReference type="InterPro" id="IPR006355">
    <property type="entry name" value="LHPP/HDHD2"/>
</dbReference>
<accession>A0A0C1V5T0</accession>
<dbReference type="NCBIfam" id="TIGR01509">
    <property type="entry name" value="HAD-SF-IA-v3"/>
    <property type="match status" value="1"/>
</dbReference>